<keyword evidence="2" id="KW-0963">Cytoplasm</keyword>
<dbReference type="PIRSF" id="PIRSF002599">
    <property type="entry name" value="Cold_shock_A"/>
    <property type="match status" value="1"/>
</dbReference>
<proteinExistence type="predicted"/>
<dbReference type="PROSITE" id="PS51857">
    <property type="entry name" value="CSD_2"/>
    <property type="match status" value="1"/>
</dbReference>
<dbReference type="CDD" id="cd04458">
    <property type="entry name" value="CSP_CDS"/>
    <property type="match status" value="1"/>
</dbReference>
<dbReference type="InterPro" id="IPR012340">
    <property type="entry name" value="NA-bd_OB-fold"/>
</dbReference>
<evidence type="ECO:0000256" key="2">
    <source>
        <dbReference type="ARBA" id="ARBA00022490"/>
    </source>
</evidence>
<dbReference type="InterPro" id="IPR002059">
    <property type="entry name" value="CSP_DNA-bd"/>
</dbReference>
<dbReference type="Gene3D" id="2.40.50.140">
    <property type="entry name" value="Nucleic acid-binding proteins"/>
    <property type="match status" value="1"/>
</dbReference>
<dbReference type="SMART" id="SM00357">
    <property type="entry name" value="CSP"/>
    <property type="match status" value="1"/>
</dbReference>
<evidence type="ECO:0000259" key="3">
    <source>
        <dbReference type="PROSITE" id="PS51857"/>
    </source>
</evidence>
<dbReference type="EMBL" id="CP097160">
    <property type="protein sequence ID" value="UQN15556.1"/>
    <property type="molecule type" value="Genomic_DNA"/>
</dbReference>
<reference evidence="4" key="1">
    <citation type="submission" date="2022-05" db="EMBL/GenBank/DDBJ databases">
        <title>Complete genome sequence of toluene-degrading Gulosibacter sediminis strain ACHW.36C.</title>
        <authorList>
            <person name="Wai A.C."/>
            <person name="Lai G.K."/>
            <person name="Griffin S.D."/>
            <person name="Leung F.C."/>
        </authorList>
    </citation>
    <scope>NUCLEOTIDE SEQUENCE [LARGE SCALE GENOMIC DNA]</scope>
    <source>
        <strain evidence="4">ACHW.36C</strain>
    </source>
</reference>
<dbReference type="InterPro" id="IPR012156">
    <property type="entry name" value="Cold_shock_CspA"/>
</dbReference>
<comment type="subcellular location">
    <subcellularLocation>
        <location evidence="1">Cytoplasm</location>
    </subcellularLocation>
</comment>
<feature type="domain" description="CSD" evidence="3">
    <location>
        <begin position="1"/>
        <end position="69"/>
    </location>
</feature>
<dbReference type="Gene3D" id="6.20.370.130">
    <property type="match status" value="1"/>
</dbReference>
<evidence type="ECO:0000256" key="1">
    <source>
        <dbReference type="ARBA" id="ARBA00004496"/>
    </source>
</evidence>
<dbReference type="SUPFAM" id="SSF50249">
    <property type="entry name" value="Nucleic acid-binding proteins"/>
    <property type="match status" value="1"/>
</dbReference>
<dbReference type="PRINTS" id="PR00050">
    <property type="entry name" value="COLDSHOCK"/>
</dbReference>
<dbReference type="InterPro" id="IPR050181">
    <property type="entry name" value="Cold_shock_domain"/>
</dbReference>
<evidence type="ECO:0000313" key="4">
    <source>
        <dbReference type="EMBL" id="UQN15556.1"/>
    </source>
</evidence>
<organism evidence="4">
    <name type="scientific">Gulosibacter sediminis</name>
    <dbReference type="NCBI Taxonomy" id="1729695"/>
    <lineage>
        <taxon>Bacteria</taxon>
        <taxon>Bacillati</taxon>
        <taxon>Actinomycetota</taxon>
        <taxon>Actinomycetes</taxon>
        <taxon>Micrococcales</taxon>
        <taxon>Microbacteriaceae</taxon>
        <taxon>Gulosibacter</taxon>
    </lineage>
</organism>
<accession>A0ABY4MYP4</accession>
<protein>
    <submittedName>
        <fullName evidence="4">Cold-shock protein</fullName>
    </submittedName>
</protein>
<name>A0ABY4MYP4_9MICO</name>
<gene>
    <name evidence="4" type="ORF">M3M28_03600</name>
</gene>
<dbReference type="Pfam" id="PF00313">
    <property type="entry name" value="CSD"/>
    <property type="match status" value="1"/>
</dbReference>
<dbReference type="InterPro" id="IPR011129">
    <property type="entry name" value="CSD"/>
</dbReference>
<dbReference type="PANTHER" id="PTHR11544">
    <property type="entry name" value="COLD SHOCK DOMAIN CONTAINING PROTEINS"/>
    <property type="match status" value="1"/>
</dbReference>
<sequence length="70" mass="7850">MATGIVKWFDAEKGFGFITVDGDTTPAQEVFVHYRSIDMTGFRTLQENQAVEFEVTQGEKGPQAEHVRSL</sequence>